<name>A0A2H0YU95_9BACT</name>
<feature type="domain" description="Glycosyltransferase 2-like" evidence="1">
    <location>
        <begin position="3"/>
        <end position="126"/>
    </location>
</feature>
<evidence type="ECO:0000259" key="1">
    <source>
        <dbReference type="Pfam" id="PF00535"/>
    </source>
</evidence>
<comment type="caution">
    <text evidence="2">The sequence shown here is derived from an EMBL/GenBank/DDBJ whole genome shotgun (WGS) entry which is preliminary data.</text>
</comment>
<protein>
    <recommendedName>
        <fullName evidence="1">Glycosyltransferase 2-like domain-containing protein</fullName>
    </recommendedName>
</protein>
<dbReference type="EMBL" id="PEXU01000058">
    <property type="protein sequence ID" value="PIS42074.1"/>
    <property type="molecule type" value="Genomic_DNA"/>
</dbReference>
<accession>A0A2H0YU95</accession>
<dbReference type="InterPro" id="IPR050834">
    <property type="entry name" value="Glycosyltransf_2"/>
</dbReference>
<dbReference type="PANTHER" id="PTHR43685">
    <property type="entry name" value="GLYCOSYLTRANSFERASE"/>
    <property type="match status" value="1"/>
</dbReference>
<dbReference type="SUPFAM" id="SSF53448">
    <property type="entry name" value="Nucleotide-diphospho-sugar transferases"/>
    <property type="match status" value="1"/>
</dbReference>
<dbReference type="Proteomes" id="UP000231542">
    <property type="component" value="Unassembled WGS sequence"/>
</dbReference>
<dbReference type="Gene3D" id="3.90.550.10">
    <property type="entry name" value="Spore Coat Polysaccharide Biosynthesis Protein SpsA, Chain A"/>
    <property type="match status" value="1"/>
</dbReference>
<reference evidence="2 3" key="1">
    <citation type="submission" date="2017-09" db="EMBL/GenBank/DDBJ databases">
        <title>Depth-based differentiation of microbial function through sediment-hosted aquifers and enrichment of novel symbionts in the deep terrestrial subsurface.</title>
        <authorList>
            <person name="Probst A.J."/>
            <person name="Ladd B."/>
            <person name="Jarett J.K."/>
            <person name="Geller-Mcgrath D.E."/>
            <person name="Sieber C.M."/>
            <person name="Emerson J.B."/>
            <person name="Anantharaman K."/>
            <person name="Thomas B.C."/>
            <person name="Malmstrom R."/>
            <person name="Stieglmeier M."/>
            <person name="Klingl A."/>
            <person name="Woyke T."/>
            <person name="Ryan C.M."/>
            <person name="Banfield J.F."/>
        </authorList>
    </citation>
    <scope>NUCLEOTIDE SEQUENCE [LARGE SCALE GENOMIC DNA]</scope>
    <source>
        <strain evidence="2">CG08_land_8_20_14_0_20_40_16</strain>
    </source>
</reference>
<sequence>MISIIIPTYQHGNMLKDCLDSVFNQTIKDFEVIVVNDGSTDNTVHILENYHKPITIIHQENRGANNARNRGFSKSQGDYLLFCDADLVMKSTMLEKLLIALEHAPDCAFAYSSFKWGFKNFKLFPYSSEKLKKANFIHTSSLTRREKFPGFDEEIKRLQDWDLWLTIMERGGKGTYLPEILFSVQPRKIGISEWLPSFMYKIPWEKVGLRIKRLEKYKEAERIIKTKHHLP</sequence>
<evidence type="ECO:0000313" key="3">
    <source>
        <dbReference type="Proteomes" id="UP000231542"/>
    </source>
</evidence>
<dbReference type="InterPro" id="IPR001173">
    <property type="entry name" value="Glyco_trans_2-like"/>
</dbReference>
<dbReference type="Pfam" id="PF00535">
    <property type="entry name" value="Glycos_transf_2"/>
    <property type="match status" value="1"/>
</dbReference>
<gene>
    <name evidence="2" type="ORF">COT24_05370</name>
</gene>
<organism evidence="2 3">
    <name type="scientific">Candidatus Kerfeldbacteria bacterium CG08_land_8_20_14_0_20_40_16</name>
    <dbReference type="NCBI Taxonomy" id="2014244"/>
    <lineage>
        <taxon>Bacteria</taxon>
        <taxon>Candidatus Kerfeldiibacteriota</taxon>
    </lineage>
</organism>
<dbReference type="PANTHER" id="PTHR43685:SF2">
    <property type="entry name" value="GLYCOSYLTRANSFERASE 2-LIKE DOMAIN-CONTAINING PROTEIN"/>
    <property type="match status" value="1"/>
</dbReference>
<evidence type="ECO:0000313" key="2">
    <source>
        <dbReference type="EMBL" id="PIS42074.1"/>
    </source>
</evidence>
<dbReference type="AlphaFoldDB" id="A0A2H0YU95"/>
<proteinExistence type="predicted"/>
<dbReference type="CDD" id="cd00761">
    <property type="entry name" value="Glyco_tranf_GTA_type"/>
    <property type="match status" value="1"/>
</dbReference>
<dbReference type="InterPro" id="IPR029044">
    <property type="entry name" value="Nucleotide-diphossugar_trans"/>
</dbReference>